<evidence type="ECO:0000256" key="2">
    <source>
        <dbReference type="ARBA" id="ARBA00022989"/>
    </source>
</evidence>
<feature type="compositionally biased region" description="Gly residues" evidence="6">
    <location>
        <begin position="896"/>
        <end position="905"/>
    </location>
</feature>
<dbReference type="PANTHER" id="PTHR15036:SF85">
    <property type="entry name" value="SP2353, ISOFORM A"/>
    <property type="match status" value="1"/>
</dbReference>
<dbReference type="InterPro" id="IPR001881">
    <property type="entry name" value="EGF-like_Ca-bd_dom"/>
</dbReference>
<dbReference type="GO" id="GO:0007156">
    <property type="term" value="P:homophilic cell adhesion via plasma membrane adhesion molecules"/>
    <property type="evidence" value="ECO:0007669"/>
    <property type="project" value="InterPro"/>
</dbReference>
<dbReference type="Gene3D" id="2.10.25.10">
    <property type="entry name" value="Laminin"/>
    <property type="match status" value="2"/>
</dbReference>
<feature type="transmembrane region" description="Helical" evidence="7">
    <location>
        <begin position="760"/>
        <end position="785"/>
    </location>
</feature>
<dbReference type="PANTHER" id="PTHR15036">
    <property type="entry name" value="PIKACHURIN-LIKE PROTEIN"/>
    <property type="match status" value="1"/>
</dbReference>
<evidence type="ECO:0000256" key="3">
    <source>
        <dbReference type="ARBA" id="ARBA00023157"/>
    </source>
</evidence>
<dbReference type="FunFam" id="2.10.25.10:FF:000765">
    <property type="entry name" value="neural-cadherin-like isoform X2"/>
    <property type="match status" value="1"/>
</dbReference>
<dbReference type="InterPro" id="IPR000233">
    <property type="entry name" value="Cadherin_Y-type_LIR"/>
</dbReference>
<dbReference type="InterPro" id="IPR000742">
    <property type="entry name" value="EGF"/>
</dbReference>
<reference evidence="10 11" key="1">
    <citation type="submission" date="2019-01" db="EMBL/GenBank/DDBJ databases">
        <title>Genome Assembly of Collichthys lucidus.</title>
        <authorList>
            <person name="Cai M."/>
            <person name="Xiao S."/>
        </authorList>
    </citation>
    <scope>NUCLEOTIDE SEQUENCE [LARGE SCALE GENOMIC DNA]</scope>
    <source>
        <strain evidence="10">JT15FE1705JMU</strain>
        <tissue evidence="10">Muscle</tissue>
    </source>
</reference>
<dbReference type="SMART" id="SM00181">
    <property type="entry name" value="EGF"/>
    <property type="match status" value="3"/>
</dbReference>
<gene>
    <name evidence="10" type="ORF">D9C73_004386</name>
</gene>
<keyword evidence="3 4" id="KW-1015">Disulfide bond</keyword>
<dbReference type="FunFam" id="2.60.120.200:FF:000215">
    <property type="entry name" value="Si:dkey-22o22.2"/>
    <property type="match status" value="1"/>
</dbReference>
<feature type="disulfide bond" evidence="4">
    <location>
        <begin position="581"/>
        <end position="591"/>
    </location>
</feature>
<evidence type="ECO:0000259" key="8">
    <source>
        <dbReference type="PROSITE" id="PS50025"/>
    </source>
</evidence>
<keyword evidence="1 7" id="KW-0812">Transmembrane</keyword>
<evidence type="ECO:0000259" key="9">
    <source>
        <dbReference type="PROSITE" id="PS50026"/>
    </source>
</evidence>
<evidence type="ECO:0000256" key="1">
    <source>
        <dbReference type="ARBA" id="ARBA00022692"/>
    </source>
</evidence>
<keyword evidence="11" id="KW-1185">Reference proteome</keyword>
<feature type="transmembrane region" description="Helical" evidence="7">
    <location>
        <begin position="623"/>
        <end position="641"/>
    </location>
</feature>
<evidence type="ECO:0000313" key="10">
    <source>
        <dbReference type="EMBL" id="TKS70318.1"/>
    </source>
</evidence>
<feature type="compositionally biased region" description="Low complexity" evidence="6">
    <location>
        <begin position="885"/>
        <end position="895"/>
    </location>
</feature>
<feature type="disulfide bond" evidence="4">
    <location>
        <begin position="220"/>
        <end position="229"/>
    </location>
</feature>
<sequence>MMDCRCWLLIDGTPTLKINHGSGTVVLQLPGNVNVADRRWHRLDVRSNSKLSCFVDCFPSKSRTTLLYVCTVLLPDTANDSAELVTNEVRFTLDRCSGAAVKEMEGLGSWLTTQDHSSCEVMGVTPNTDRHLNMSHVLQLGGVNEDIPYIYPQLQHKHFTGCIRNLVVDSKLYDLGSPADSQSSSPGCLTTDSSCVNMGYPSCGHRGRCHGEWGSFSCQCVPGYTGHQCEEEDSSVLLCNSCYTQSSIHNNETYGLKKAPLRQPSGCRGVCLAFGKDCCWTDTGSLKTLIALALHRLLYEPSRLRREPPEMLSADCSTPCQALQYCLVLVSYHMHYLTVLCACVPTPEVPEYSFDGHSHVHFQLASPLPARRTWVQVLVRTRKHSSTILNLISKEQSEYIRLESSVYVAVEIFQGLLCVFYNLGDGDYNLTLPTYRLDNGEWHEIFLDRHDNEMLLQMDGGGGQREVTGLQGRSREIIIDPTAVMLGNTFPSGINKSFQGCMRDVRLNGRYMPLDSQSRDGVSQVSMQGLSLGCSSDSCKKNQCSPPFTCVDLWRVHECRCPPGHMVRVNGTRKSCVYTLCATRPCHRGTCVAQSPSKFTCHCPEGYRGRHCETTLAIYREDVGLSFSSLFAICICFMALLGKKLRVTHINEDFCWHKNRRCGRTVTAIERGSPDIDCLTGNPITHTLIQRHLNCSSLPKGCTHTAHANAQRISIHSAQRRTVQSSSQQLEMRFVCLDSHRVLAVCSHPSEKKKVFMESLWKCFACLHIHIAYGITLLLLGIFLYTRWRSYKGLKEGVYHVSAHHDGWEDIRENVLNYDEEGGGEEDQVHHSHSHACSFIDLSYKDNQDLARYLCEIIRDADQHPDTGPFDSLQVFSTEGGGSPAGSLSSFSSAGLDGGSSGDGGGEGRREETLGEWGPRFEKLRALYERAEASDL</sequence>
<evidence type="ECO:0000313" key="11">
    <source>
        <dbReference type="Proteomes" id="UP000298787"/>
    </source>
</evidence>
<dbReference type="InterPro" id="IPR001791">
    <property type="entry name" value="Laminin_G"/>
</dbReference>
<dbReference type="Gene3D" id="2.60.120.200">
    <property type="match status" value="2"/>
</dbReference>
<dbReference type="SUPFAM" id="SSF49899">
    <property type="entry name" value="Concanavalin A-like lectins/glucanases"/>
    <property type="match status" value="2"/>
</dbReference>
<dbReference type="CDD" id="cd00054">
    <property type="entry name" value="EGF_CA"/>
    <property type="match status" value="2"/>
</dbReference>
<feature type="domain" description="Laminin G" evidence="8">
    <location>
        <begin position="1"/>
        <end position="188"/>
    </location>
</feature>
<dbReference type="GO" id="GO:0016020">
    <property type="term" value="C:membrane"/>
    <property type="evidence" value="ECO:0007669"/>
    <property type="project" value="UniProtKB-SubCell"/>
</dbReference>
<dbReference type="Proteomes" id="UP000298787">
    <property type="component" value="Chromosome 4"/>
</dbReference>
<dbReference type="GO" id="GO:0005604">
    <property type="term" value="C:basement membrane"/>
    <property type="evidence" value="ECO:0007669"/>
    <property type="project" value="UniProtKB-ARBA"/>
</dbReference>
<dbReference type="SMART" id="SM00179">
    <property type="entry name" value="EGF_CA"/>
    <property type="match status" value="3"/>
</dbReference>
<evidence type="ECO:0000256" key="7">
    <source>
        <dbReference type="SAM" id="Phobius"/>
    </source>
</evidence>
<keyword evidence="2 7" id="KW-1133">Transmembrane helix</keyword>
<proteinExistence type="predicted"/>
<dbReference type="InterPro" id="IPR013320">
    <property type="entry name" value="ConA-like_dom_sf"/>
</dbReference>
<dbReference type="SUPFAM" id="SSF57196">
    <property type="entry name" value="EGF/Laminin"/>
    <property type="match status" value="1"/>
</dbReference>
<comment type="caution">
    <text evidence="4">Lacks conserved residue(s) required for the propagation of feature annotation.</text>
</comment>
<dbReference type="AlphaFoldDB" id="A0A4U5U8Y1"/>
<dbReference type="PROSITE" id="PS01186">
    <property type="entry name" value="EGF_2"/>
    <property type="match status" value="2"/>
</dbReference>
<dbReference type="GO" id="GO:0002009">
    <property type="term" value="P:morphogenesis of an epithelium"/>
    <property type="evidence" value="ECO:0007669"/>
    <property type="project" value="UniProtKB-ARBA"/>
</dbReference>
<evidence type="ECO:0000256" key="4">
    <source>
        <dbReference type="PROSITE-ProRule" id="PRU00076"/>
    </source>
</evidence>
<dbReference type="InterPro" id="IPR027397">
    <property type="entry name" value="Catenin-bd_sf"/>
</dbReference>
<dbReference type="SMART" id="SM00282">
    <property type="entry name" value="LamG"/>
    <property type="match status" value="2"/>
</dbReference>
<feature type="disulfide bond" evidence="4">
    <location>
        <begin position="603"/>
        <end position="612"/>
    </location>
</feature>
<dbReference type="STRING" id="240159.A0A4U5U8Y1"/>
<dbReference type="EMBL" id="CM014081">
    <property type="protein sequence ID" value="TKS70318.1"/>
    <property type="molecule type" value="Genomic_DNA"/>
</dbReference>
<dbReference type="PROSITE" id="PS50026">
    <property type="entry name" value="EGF_3"/>
    <property type="match status" value="2"/>
</dbReference>
<dbReference type="Pfam" id="PF02210">
    <property type="entry name" value="Laminin_G_2"/>
    <property type="match status" value="2"/>
</dbReference>
<name>A0A4U5U8Y1_COLLU</name>
<dbReference type="InterPro" id="IPR050372">
    <property type="entry name" value="Neurexin-related_CASP"/>
</dbReference>
<comment type="function">
    <text evidence="5">Cadherins are calcium-dependent cell adhesion proteins.</text>
</comment>
<feature type="region of interest" description="Disordered" evidence="6">
    <location>
        <begin position="868"/>
        <end position="917"/>
    </location>
</feature>
<feature type="domain" description="EGF-like" evidence="9">
    <location>
        <begin position="577"/>
        <end position="613"/>
    </location>
</feature>
<keyword evidence="4" id="KW-0245">EGF-like domain</keyword>
<feature type="domain" description="EGF-like" evidence="9">
    <location>
        <begin position="191"/>
        <end position="230"/>
    </location>
</feature>
<dbReference type="Pfam" id="PF01049">
    <property type="entry name" value="CADH_Y-type_LIR"/>
    <property type="match status" value="1"/>
</dbReference>
<evidence type="ECO:0000256" key="6">
    <source>
        <dbReference type="SAM" id="MobiDB-lite"/>
    </source>
</evidence>
<feature type="domain" description="Laminin G" evidence="8">
    <location>
        <begin position="349"/>
        <end position="534"/>
    </location>
</feature>
<dbReference type="PROSITE" id="PS50025">
    <property type="entry name" value="LAM_G_DOMAIN"/>
    <property type="match status" value="2"/>
</dbReference>
<keyword evidence="7" id="KW-0472">Membrane</keyword>
<dbReference type="PROSITE" id="PS00022">
    <property type="entry name" value="EGF_1"/>
    <property type="match status" value="2"/>
</dbReference>
<organism evidence="10 11">
    <name type="scientific">Collichthys lucidus</name>
    <name type="common">Big head croaker</name>
    <name type="synonym">Sciaena lucida</name>
    <dbReference type="NCBI Taxonomy" id="240159"/>
    <lineage>
        <taxon>Eukaryota</taxon>
        <taxon>Metazoa</taxon>
        <taxon>Chordata</taxon>
        <taxon>Craniata</taxon>
        <taxon>Vertebrata</taxon>
        <taxon>Euteleostomi</taxon>
        <taxon>Actinopterygii</taxon>
        <taxon>Neopterygii</taxon>
        <taxon>Teleostei</taxon>
        <taxon>Neoteleostei</taxon>
        <taxon>Acanthomorphata</taxon>
        <taxon>Eupercaria</taxon>
        <taxon>Sciaenidae</taxon>
        <taxon>Collichthys</taxon>
    </lineage>
</organism>
<feature type="compositionally biased region" description="Basic and acidic residues" evidence="6">
    <location>
        <begin position="906"/>
        <end position="917"/>
    </location>
</feature>
<protein>
    <submittedName>
        <fullName evidence="10">Putative neural-cadherin 2</fullName>
    </submittedName>
</protein>
<dbReference type="GO" id="GO:0005509">
    <property type="term" value="F:calcium ion binding"/>
    <property type="evidence" value="ECO:0007669"/>
    <property type="project" value="InterPro"/>
</dbReference>
<accession>A0A4U5U8Y1</accession>
<dbReference type="FunFam" id="4.10.900.10:FF:000007">
    <property type="entry name" value="Cadherin 22"/>
    <property type="match status" value="1"/>
</dbReference>
<evidence type="ECO:0000256" key="5">
    <source>
        <dbReference type="RuleBase" id="RU004357"/>
    </source>
</evidence>
<dbReference type="Gene3D" id="4.10.900.10">
    <property type="entry name" value="TCF3-CBD (Catenin binding domain)"/>
    <property type="match status" value="1"/>
</dbReference>
<dbReference type="CDD" id="cd00110">
    <property type="entry name" value="LamG"/>
    <property type="match status" value="1"/>
</dbReference>